<reference evidence="8" key="1">
    <citation type="journal article" date="2020" name="mSystems">
        <title>Genome- and Community-Level Interaction Insights into Carbon Utilization and Element Cycling Functions of Hydrothermarchaeota in Hydrothermal Sediment.</title>
        <authorList>
            <person name="Zhou Z."/>
            <person name="Liu Y."/>
            <person name="Xu W."/>
            <person name="Pan J."/>
            <person name="Luo Z.H."/>
            <person name="Li M."/>
        </authorList>
    </citation>
    <scope>NUCLEOTIDE SEQUENCE [LARGE SCALE GENOMIC DNA]</scope>
    <source>
        <strain evidence="8">HyVt-115</strain>
    </source>
</reference>
<dbReference type="Gene3D" id="3.100.10.10">
    <property type="match status" value="1"/>
</dbReference>
<evidence type="ECO:0000313" key="8">
    <source>
        <dbReference type="EMBL" id="HDD53241.1"/>
    </source>
</evidence>
<dbReference type="Pfam" id="PF00828">
    <property type="entry name" value="Ribosomal_L27A"/>
    <property type="match status" value="1"/>
</dbReference>
<dbReference type="InterPro" id="IPR021131">
    <property type="entry name" value="Ribosomal_uL15/eL18"/>
</dbReference>
<comment type="similarity">
    <text evidence="1 4 5">Belongs to the universal ribosomal protein uL15 family.</text>
</comment>
<proteinExistence type="inferred from homology"/>
<protein>
    <recommendedName>
        <fullName evidence="4">Large ribosomal subunit protein uL15</fullName>
    </recommendedName>
</protein>
<dbReference type="InterPro" id="IPR005749">
    <property type="entry name" value="Ribosomal_uL15_bac-type"/>
</dbReference>
<dbReference type="AlphaFoldDB" id="A0A7C0U6U1"/>
<name>A0A7C0U6U1_9BACT</name>
<evidence type="ECO:0000259" key="7">
    <source>
        <dbReference type="Pfam" id="PF00828"/>
    </source>
</evidence>
<dbReference type="InterPro" id="IPR036227">
    <property type="entry name" value="Ribosomal_uL15/eL18_sf"/>
</dbReference>
<evidence type="ECO:0000256" key="5">
    <source>
        <dbReference type="RuleBase" id="RU003888"/>
    </source>
</evidence>
<dbReference type="GO" id="GO:0019843">
    <property type="term" value="F:rRNA binding"/>
    <property type="evidence" value="ECO:0007669"/>
    <property type="project" value="UniProtKB-UniRule"/>
</dbReference>
<dbReference type="EMBL" id="DQWS01000156">
    <property type="protein sequence ID" value="HDD53241.1"/>
    <property type="molecule type" value="Genomic_DNA"/>
</dbReference>
<accession>A0A7C0U6U1</accession>
<comment type="subunit">
    <text evidence="4">Part of the 50S ribosomal subunit.</text>
</comment>
<dbReference type="HAMAP" id="MF_01341">
    <property type="entry name" value="Ribosomal_uL15"/>
    <property type="match status" value="1"/>
</dbReference>
<dbReference type="PROSITE" id="PS00475">
    <property type="entry name" value="RIBOSOMAL_L15"/>
    <property type="match status" value="1"/>
</dbReference>
<evidence type="ECO:0000256" key="4">
    <source>
        <dbReference type="HAMAP-Rule" id="MF_01341"/>
    </source>
</evidence>
<keyword evidence="4" id="KW-0699">rRNA-binding</keyword>
<comment type="caution">
    <text evidence="8">The sequence shown here is derived from an EMBL/GenBank/DDBJ whole genome shotgun (WGS) entry which is preliminary data.</text>
</comment>
<feature type="region of interest" description="Disordered" evidence="6">
    <location>
        <begin position="1"/>
        <end position="62"/>
    </location>
</feature>
<dbReference type="PANTHER" id="PTHR12934">
    <property type="entry name" value="50S RIBOSOMAL PROTEIN L15"/>
    <property type="match status" value="1"/>
</dbReference>
<dbReference type="InterPro" id="IPR030878">
    <property type="entry name" value="Ribosomal_uL15"/>
</dbReference>
<dbReference type="SUPFAM" id="SSF52080">
    <property type="entry name" value="Ribosomal proteins L15p and L18e"/>
    <property type="match status" value="1"/>
</dbReference>
<dbReference type="GO" id="GO:0006412">
    <property type="term" value="P:translation"/>
    <property type="evidence" value="ECO:0007669"/>
    <property type="project" value="UniProtKB-UniRule"/>
</dbReference>
<organism evidence="8">
    <name type="scientific">Thermosulfidibacter takaii</name>
    <dbReference type="NCBI Taxonomy" id="412593"/>
    <lineage>
        <taxon>Bacteria</taxon>
        <taxon>Pseudomonadati</taxon>
        <taxon>Thermosulfidibacterota</taxon>
        <taxon>Thermosulfidibacteria</taxon>
        <taxon>Thermosulfidibacterales</taxon>
        <taxon>Thermosulfidibacteraceae</taxon>
    </lineage>
</organism>
<dbReference type="GO" id="GO:0003735">
    <property type="term" value="F:structural constituent of ribosome"/>
    <property type="evidence" value="ECO:0007669"/>
    <property type="project" value="InterPro"/>
</dbReference>
<dbReference type="NCBIfam" id="TIGR01071">
    <property type="entry name" value="rplO_bact"/>
    <property type="match status" value="1"/>
</dbReference>
<dbReference type="GO" id="GO:0022625">
    <property type="term" value="C:cytosolic large ribosomal subunit"/>
    <property type="evidence" value="ECO:0007669"/>
    <property type="project" value="TreeGrafter"/>
</dbReference>
<gene>
    <name evidence="4" type="primary">rplO</name>
    <name evidence="8" type="ORF">ENF32_04145</name>
</gene>
<evidence type="ECO:0000256" key="6">
    <source>
        <dbReference type="SAM" id="MobiDB-lite"/>
    </source>
</evidence>
<evidence type="ECO:0000256" key="2">
    <source>
        <dbReference type="ARBA" id="ARBA00022980"/>
    </source>
</evidence>
<keyword evidence="3 4" id="KW-0687">Ribonucleoprotein</keyword>
<evidence type="ECO:0000256" key="1">
    <source>
        <dbReference type="ARBA" id="ARBA00007320"/>
    </source>
</evidence>
<feature type="domain" description="Large ribosomal subunit protein uL15/eL18" evidence="7">
    <location>
        <begin position="76"/>
        <end position="145"/>
    </location>
</feature>
<dbReference type="Proteomes" id="UP000885690">
    <property type="component" value="Unassembled WGS sequence"/>
</dbReference>
<dbReference type="InterPro" id="IPR001196">
    <property type="entry name" value="Ribosomal_uL15_CS"/>
</dbReference>
<keyword evidence="2 4" id="KW-0689">Ribosomal protein</keyword>
<comment type="function">
    <text evidence="4">Binds to the 23S rRNA.</text>
</comment>
<keyword evidence="4" id="KW-0694">RNA-binding</keyword>
<sequence>MRLHDLRPAPGAVKKPKRVGRGPGSGHGKTSCRGQKGQRSRSGGGVAPWFEGGQTPIHRRLPKRGFKCPTRKEYAIVNLETLEIKFQAGDVVTPEVLREIGLVKRLGHGVKVLARGELTKPLTVKAHLFSRQAIEKIEAAGGKAEVLR</sequence>
<evidence type="ECO:0000256" key="3">
    <source>
        <dbReference type="ARBA" id="ARBA00023274"/>
    </source>
</evidence>
<dbReference type="PANTHER" id="PTHR12934:SF11">
    <property type="entry name" value="LARGE RIBOSOMAL SUBUNIT PROTEIN UL15M"/>
    <property type="match status" value="1"/>
</dbReference>